<dbReference type="Proteomes" id="UP001295684">
    <property type="component" value="Unassembled WGS sequence"/>
</dbReference>
<gene>
    <name evidence="1" type="ORF">ECRASSUSDP1_LOCUS20694</name>
</gene>
<evidence type="ECO:0000313" key="1">
    <source>
        <dbReference type="EMBL" id="CAI2379285.1"/>
    </source>
</evidence>
<sequence length="236" mass="27007">MAQKMKAAKSASLLGRIFIRRGRPLLGNDDDEEGSVKNRFEVFTKVFNHKYHNCFLKNSTVKPNNKPSLIKFENIDFSSLISRALTEVTFLRYLQKREDYRNSVRAIMVPSSPILGLTKYITQKALVDHGYNKTGLYVINSDAERDKFCDRAIRNTFLHKSIAIDRLLDCDFIDTENTDYTYIRDEDNLSECSNIPVIDHKEPVINITTSLTLEGKDVSIYETKYIEESSTAQGSA</sequence>
<evidence type="ECO:0000313" key="2">
    <source>
        <dbReference type="Proteomes" id="UP001295684"/>
    </source>
</evidence>
<dbReference type="EMBL" id="CAMPGE010021115">
    <property type="protein sequence ID" value="CAI2379285.1"/>
    <property type="molecule type" value="Genomic_DNA"/>
</dbReference>
<protein>
    <submittedName>
        <fullName evidence="1">Uncharacterized protein</fullName>
    </submittedName>
</protein>
<dbReference type="AlphaFoldDB" id="A0AAD1XW16"/>
<name>A0AAD1XW16_EUPCR</name>
<keyword evidence="2" id="KW-1185">Reference proteome</keyword>
<reference evidence="1" key="1">
    <citation type="submission" date="2023-07" db="EMBL/GenBank/DDBJ databases">
        <authorList>
            <consortium name="AG Swart"/>
            <person name="Singh M."/>
            <person name="Singh A."/>
            <person name="Seah K."/>
            <person name="Emmerich C."/>
        </authorList>
    </citation>
    <scope>NUCLEOTIDE SEQUENCE</scope>
    <source>
        <strain evidence="1">DP1</strain>
    </source>
</reference>
<accession>A0AAD1XW16</accession>
<comment type="caution">
    <text evidence="1">The sequence shown here is derived from an EMBL/GenBank/DDBJ whole genome shotgun (WGS) entry which is preliminary data.</text>
</comment>
<proteinExistence type="predicted"/>
<organism evidence="1 2">
    <name type="scientific">Euplotes crassus</name>
    <dbReference type="NCBI Taxonomy" id="5936"/>
    <lineage>
        <taxon>Eukaryota</taxon>
        <taxon>Sar</taxon>
        <taxon>Alveolata</taxon>
        <taxon>Ciliophora</taxon>
        <taxon>Intramacronucleata</taxon>
        <taxon>Spirotrichea</taxon>
        <taxon>Hypotrichia</taxon>
        <taxon>Euplotida</taxon>
        <taxon>Euplotidae</taxon>
        <taxon>Moneuplotes</taxon>
    </lineage>
</organism>